<dbReference type="InterPro" id="IPR022641">
    <property type="entry name" value="CheR_N"/>
</dbReference>
<protein>
    <recommendedName>
        <fullName evidence="5">Chemotaxis protein methyltransferase</fullName>
        <ecNumber evidence="5">2.1.1.80</ecNumber>
    </recommendedName>
</protein>
<dbReference type="Proteomes" id="UP001595528">
    <property type="component" value="Unassembled WGS sequence"/>
</dbReference>
<dbReference type="PIRSF" id="PIRSF000410">
    <property type="entry name" value="CheR"/>
    <property type="match status" value="1"/>
</dbReference>
<dbReference type="Gene3D" id="1.10.155.10">
    <property type="entry name" value="Chemotaxis receptor methyltransferase CheR, N-terminal domain"/>
    <property type="match status" value="1"/>
</dbReference>
<name>A0ABV7KUK8_9PROT</name>
<evidence type="ECO:0000256" key="5">
    <source>
        <dbReference type="PIRNR" id="PIRNR000410"/>
    </source>
</evidence>
<accession>A0ABV7KUK8</accession>
<evidence type="ECO:0000256" key="3">
    <source>
        <dbReference type="ARBA" id="ARBA00022679"/>
    </source>
</evidence>
<dbReference type="InterPro" id="IPR029063">
    <property type="entry name" value="SAM-dependent_MTases_sf"/>
</dbReference>
<keyword evidence="2 5" id="KW-0489">Methyltransferase</keyword>
<dbReference type="SUPFAM" id="SSF53335">
    <property type="entry name" value="S-adenosyl-L-methionine-dependent methyltransferases"/>
    <property type="match status" value="1"/>
</dbReference>
<gene>
    <name evidence="7" type="ORF">ACFOGJ_00895</name>
</gene>
<comment type="catalytic activity">
    <reaction evidence="1 5">
        <text>L-glutamyl-[protein] + S-adenosyl-L-methionine = [protein]-L-glutamate 5-O-methyl ester + S-adenosyl-L-homocysteine</text>
        <dbReference type="Rhea" id="RHEA:24452"/>
        <dbReference type="Rhea" id="RHEA-COMP:10208"/>
        <dbReference type="Rhea" id="RHEA-COMP:10311"/>
        <dbReference type="ChEBI" id="CHEBI:29973"/>
        <dbReference type="ChEBI" id="CHEBI:57856"/>
        <dbReference type="ChEBI" id="CHEBI:59789"/>
        <dbReference type="ChEBI" id="CHEBI:82795"/>
        <dbReference type="EC" id="2.1.1.80"/>
    </reaction>
</comment>
<dbReference type="Pfam" id="PF01739">
    <property type="entry name" value="CheR"/>
    <property type="match status" value="1"/>
</dbReference>
<evidence type="ECO:0000313" key="7">
    <source>
        <dbReference type="EMBL" id="MFC3225767.1"/>
    </source>
</evidence>
<proteinExistence type="predicted"/>
<comment type="function">
    <text evidence="5">Methylation of the membrane-bound methyl-accepting chemotaxis proteins (MCP) to form gamma-glutamyl methyl ester residues in MCP.</text>
</comment>
<dbReference type="PROSITE" id="PS50123">
    <property type="entry name" value="CHER"/>
    <property type="match status" value="1"/>
</dbReference>
<dbReference type="EC" id="2.1.1.80" evidence="5"/>
<dbReference type="InterPro" id="IPR036804">
    <property type="entry name" value="CheR_N_sf"/>
</dbReference>
<dbReference type="InterPro" id="IPR000780">
    <property type="entry name" value="CheR_MeTrfase"/>
</dbReference>
<dbReference type="InterPro" id="IPR026024">
    <property type="entry name" value="Chemotaxis_MeTrfase_CheR"/>
</dbReference>
<dbReference type="InterPro" id="IPR022642">
    <property type="entry name" value="CheR_C"/>
</dbReference>
<comment type="caution">
    <text evidence="7">The sequence shown here is derived from an EMBL/GenBank/DDBJ whole genome shotgun (WGS) entry which is preliminary data.</text>
</comment>
<evidence type="ECO:0000313" key="8">
    <source>
        <dbReference type="Proteomes" id="UP001595528"/>
    </source>
</evidence>
<keyword evidence="4 5" id="KW-0949">S-adenosyl-L-methionine</keyword>
<sequence length="288" mass="33845">MVEIDDMEAAAETLPVSDDELDRFCEFFYRRTGIRLDRKKRYFLERRLVERALACNARSFSEYFQILKFGRTAGELETLINEMTVNETYFWRENYQFDCMTRRLLDEIAADKRPGDRIRIWSVPCSTGEEPYTIAIQILENWRHADRYDIELYASDIDSAVLKRAAEGIYEERALSRLPAAYRTKYFRRLDERRWQVIDALRGSIAFGRTNLFDPVQTARFRGIDLIFCRNLLIYFDDASRRIAAANIHEALNPGGFVCLGHSESMSRISSLFRPRQFKEALVHQKPS</sequence>
<dbReference type="InterPro" id="IPR050903">
    <property type="entry name" value="Bact_Chemotaxis_MeTrfase"/>
</dbReference>
<dbReference type="PRINTS" id="PR00996">
    <property type="entry name" value="CHERMTFRASE"/>
</dbReference>
<dbReference type="GO" id="GO:0032259">
    <property type="term" value="P:methylation"/>
    <property type="evidence" value="ECO:0007669"/>
    <property type="project" value="UniProtKB-KW"/>
</dbReference>
<evidence type="ECO:0000256" key="2">
    <source>
        <dbReference type="ARBA" id="ARBA00022603"/>
    </source>
</evidence>
<evidence type="ECO:0000259" key="6">
    <source>
        <dbReference type="PROSITE" id="PS50123"/>
    </source>
</evidence>
<dbReference type="RefSeq" id="WP_379897499.1">
    <property type="nucleotide sequence ID" value="NZ_JBHRTR010000004.1"/>
</dbReference>
<keyword evidence="3 5" id="KW-0808">Transferase</keyword>
<dbReference type="SUPFAM" id="SSF47757">
    <property type="entry name" value="Chemotaxis receptor methyltransferase CheR, N-terminal domain"/>
    <property type="match status" value="1"/>
</dbReference>
<dbReference type="PANTHER" id="PTHR24422:SF10">
    <property type="entry name" value="CHEMOTAXIS PROTEIN METHYLTRANSFERASE 2"/>
    <property type="match status" value="1"/>
</dbReference>
<dbReference type="PANTHER" id="PTHR24422">
    <property type="entry name" value="CHEMOTAXIS PROTEIN METHYLTRANSFERASE"/>
    <property type="match status" value="1"/>
</dbReference>
<feature type="domain" description="CheR-type methyltransferase" evidence="6">
    <location>
        <begin position="9"/>
        <end position="279"/>
    </location>
</feature>
<dbReference type="SMART" id="SM00138">
    <property type="entry name" value="MeTrc"/>
    <property type="match status" value="1"/>
</dbReference>
<dbReference type="EMBL" id="JBHRTR010000004">
    <property type="protein sequence ID" value="MFC3225767.1"/>
    <property type="molecule type" value="Genomic_DNA"/>
</dbReference>
<dbReference type="Gene3D" id="3.40.50.150">
    <property type="entry name" value="Vaccinia Virus protein VP39"/>
    <property type="match status" value="1"/>
</dbReference>
<dbReference type="GO" id="GO:0008168">
    <property type="term" value="F:methyltransferase activity"/>
    <property type="evidence" value="ECO:0007669"/>
    <property type="project" value="UniProtKB-KW"/>
</dbReference>
<evidence type="ECO:0000256" key="4">
    <source>
        <dbReference type="ARBA" id="ARBA00022691"/>
    </source>
</evidence>
<organism evidence="7 8">
    <name type="scientific">Marinibaculum pumilum</name>
    <dbReference type="NCBI Taxonomy" id="1766165"/>
    <lineage>
        <taxon>Bacteria</taxon>
        <taxon>Pseudomonadati</taxon>
        <taxon>Pseudomonadota</taxon>
        <taxon>Alphaproteobacteria</taxon>
        <taxon>Rhodospirillales</taxon>
        <taxon>Rhodospirillaceae</taxon>
        <taxon>Marinibaculum</taxon>
    </lineage>
</organism>
<dbReference type="Pfam" id="PF03705">
    <property type="entry name" value="CheR_N"/>
    <property type="match status" value="1"/>
</dbReference>
<reference evidence="8" key="1">
    <citation type="journal article" date="2019" name="Int. J. Syst. Evol. Microbiol.">
        <title>The Global Catalogue of Microorganisms (GCM) 10K type strain sequencing project: providing services to taxonomists for standard genome sequencing and annotation.</title>
        <authorList>
            <consortium name="The Broad Institute Genomics Platform"/>
            <consortium name="The Broad Institute Genome Sequencing Center for Infectious Disease"/>
            <person name="Wu L."/>
            <person name="Ma J."/>
        </authorList>
    </citation>
    <scope>NUCLEOTIDE SEQUENCE [LARGE SCALE GENOMIC DNA]</scope>
    <source>
        <strain evidence="8">KCTC 42964</strain>
    </source>
</reference>
<keyword evidence="8" id="KW-1185">Reference proteome</keyword>
<evidence type="ECO:0000256" key="1">
    <source>
        <dbReference type="ARBA" id="ARBA00001541"/>
    </source>
</evidence>